<name>A0AAD5EGK7_UMBRA</name>
<evidence type="ECO:0000256" key="4">
    <source>
        <dbReference type="PROSITE-ProRule" id="PRU00221"/>
    </source>
</evidence>
<dbReference type="SMART" id="SM00320">
    <property type="entry name" value="WD40"/>
    <property type="match status" value="4"/>
</dbReference>
<dbReference type="PROSITE" id="PS50294">
    <property type="entry name" value="WD_REPEATS_REGION"/>
    <property type="match status" value="1"/>
</dbReference>
<dbReference type="Gene3D" id="2.130.10.10">
    <property type="entry name" value="YVTN repeat-like/Quinoprotein amine dehydrogenase"/>
    <property type="match status" value="1"/>
</dbReference>
<dbReference type="GO" id="GO:0016567">
    <property type="term" value="P:protein ubiquitination"/>
    <property type="evidence" value="ECO:0007669"/>
    <property type="project" value="TreeGrafter"/>
</dbReference>
<comment type="caution">
    <text evidence="7">The sequence shown here is derived from an EMBL/GenBank/DDBJ whole genome shotgun (WGS) entry which is preliminary data.</text>
</comment>
<comment type="similarity">
    <text evidence="1">Belongs to the WD repeat EIPR1 family.</text>
</comment>
<reference evidence="7" key="2">
    <citation type="journal article" date="2022" name="Proc. Natl. Acad. Sci. U.S.A.">
        <title>Diploid-dominant life cycles characterize the early evolution of Fungi.</title>
        <authorList>
            <person name="Amses K.R."/>
            <person name="Simmons D.R."/>
            <person name="Longcore J.E."/>
            <person name="Mondo S.J."/>
            <person name="Seto K."/>
            <person name="Jeronimo G.H."/>
            <person name="Bonds A.E."/>
            <person name="Quandt C.A."/>
            <person name="Davis W.J."/>
            <person name="Chang Y."/>
            <person name="Federici B.A."/>
            <person name="Kuo A."/>
            <person name="LaButti K."/>
            <person name="Pangilinan J."/>
            <person name="Andreopoulos W."/>
            <person name="Tritt A."/>
            <person name="Riley R."/>
            <person name="Hundley H."/>
            <person name="Johnson J."/>
            <person name="Lipzen A."/>
            <person name="Barry K."/>
            <person name="Lang B.F."/>
            <person name="Cuomo C.A."/>
            <person name="Buchler N.E."/>
            <person name="Grigoriev I.V."/>
            <person name="Spatafora J.W."/>
            <person name="Stajich J.E."/>
            <person name="James T.Y."/>
        </authorList>
    </citation>
    <scope>NUCLEOTIDE SEQUENCE</scope>
    <source>
        <strain evidence="7">AG</strain>
    </source>
</reference>
<dbReference type="Pfam" id="PF00400">
    <property type="entry name" value="WD40"/>
    <property type="match status" value="1"/>
</dbReference>
<evidence type="ECO:0000256" key="2">
    <source>
        <dbReference type="ARBA" id="ARBA00022574"/>
    </source>
</evidence>
<accession>A0AAD5EGK7</accession>
<keyword evidence="3" id="KW-0677">Repeat</keyword>
<evidence type="ECO:0000256" key="5">
    <source>
        <dbReference type="SAM" id="MobiDB-lite"/>
    </source>
</evidence>
<dbReference type="PANTHER" id="PTHR14205">
    <property type="entry name" value="WD-REPEAT PROTEIN"/>
    <property type="match status" value="1"/>
</dbReference>
<dbReference type="InterPro" id="IPR036322">
    <property type="entry name" value="WD40_repeat_dom_sf"/>
</dbReference>
<feature type="domain" description="EIPR1-like beta-propeller" evidence="6">
    <location>
        <begin position="8"/>
        <end position="281"/>
    </location>
</feature>
<dbReference type="PROSITE" id="PS00678">
    <property type="entry name" value="WD_REPEATS_1"/>
    <property type="match status" value="1"/>
</dbReference>
<dbReference type="SUPFAM" id="SSF50978">
    <property type="entry name" value="WD40 repeat-like"/>
    <property type="match status" value="1"/>
</dbReference>
<protein>
    <recommendedName>
        <fullName evidence="6">EIPR1-like beta-propeller domain-containing protein</fullName>
    </recommendedName>
</protein>
<dbReference type="InterPro" id="IPR001680">
    <property type="entry name" value="WD40_rpt"/>
</dbReference>
<dbReference type="GeneID" id="75918246"/>
<evidence type="ECO:0000256" key="1">
    <source>
        <dbReference type="ARBA" id="ARBA00005672"/>
    </source>
</evidence>
<dbReference type="InterPro" id="IPR059104">
    <property type="entry name" value="Beta-prop_EIPR1-like"/>
</dbReference>
<keyword evidence="2 4" id="KW-0853">WD repeat</keyword>
<dbReference type="InterPro" id="IPR040323">
    <property type="entry name" value="EIPR1"/>
</dbReference>
<proteinExistence type="inferred from homology"/>
<dbReference type="AlphaFoldDB" id="A0AAD5EGK7"/>
<organism evidence="7 8">
    <name type="scientific">Umbelopsis ramanniana AG</name>
    <dbReference type="NCBI Taxonomy" id="1314678"/>
    <lineage>
        <taxon>Eukaryota</taxon>
        <taxon>Fungi</taxon>
        <taxon>Fungi incertae sedis</taxon>
        <taxon>Mucoromycota</taxon>
        <taxon>Mucoromycotina</taxon>
        <taxon>Umbelopsidomycetes</taxon>
        <taxon>Umbelopsidales</taxon>
        <taxon>Umbelopsidaceae</taxon>
        <taxon>Umbelopsis</taxon>
    </lineage>
</organism>
<feature type="region of interest" description="Disordered" evidence="5">
    <location>
        <begin position="295"/>
        <end position="316"/>
    </location>
</feature>
<dbReference type="EMBL" id="MU620899">
    <property type="protein sequence ID" value="KAI8582635.1"/>
    <property type="molecule type" value="Genomic_DNA"/>
</dbReference>
<evidence type="ECO:0000313" key="8">
    <source>
        <dbReference type="Proteomes" id="UP001206595"/>
    </source>
</evidence>
<dbReference type="Proteomes" id="UP001206595">
    <property type="component" value="Unassembled WGS sequence"/>
</dbReference>
<evidence type="ECO:0000259" key="6">
    <source>
        <dbReference type="Pfam" id="PF23609"/>
    </source>
</evidence>
<evidence type="ECO:0000256" key="3">
    <source>
        <dbReference type="ARBA" id="ARBA00022737"/>
    </source>
</evidence>
<dbReference type="RefSeq" id="XP_051447639.1">
    <property type="nucleotide sequence ID" value="XM_051592904.1"/>
</dbReference>
<sequence length="368" mass="41103">MNDRDDGSCVYGLRQQARCLAGVHNESDSSQFLVGTTGPKKDNHLHLLDFDDSTFTLQSSLYGHPQEIWDIATCPFNEHHFFTTYSNDDGSLGSSLWQKDPADHQEQTMSSRSDTSKDLKVLWAPCGEKSRIATVSDTSIAVYALDAGNHNVENITTWEIENGKEASPWSVHNAIWSSHNDELIATYGSTVAGWDVRSNKATFERQRAHASNIRSVDYNRNKPHHIVTGGDDAAMRIWDTRNLTSPLMEVVNHTHWIRSVAYNMVHDQLILSSGSDTLVNLQSAVSVSSASYMGKTLDSDDDESDSSMDEPRELPTDGLIKTYDQHEDSVYSVAWSHSDIWVFASLSYDGRVVVNRVPTSEKFKILGI</sequence>
<dbReference type="InterPro" id="IPR019775">
    <property type="entry name" value="WD40_repeat_CS"/>
</dbReference>
<evidence type="ECO:0000313" key="7">
    <source>
        <dbReference type="EMBL" id="KAI8582635.1"/>
    </source>
</evidence>
<gene>
    <name evidence="7" type="ORF">K450DRAFT_268996</name>
</gene>
<feature type="compositionally biased region" description="Acidic residues" evidence="5">
    <location>
        <begin position="299"/>
        <end position="308"/>
    </location>
</feature>
<dbReference type="PROSITE" id="PS50082">
    <property type="entry name" value="WD_REPEATS_2"/>
    <property type="match status" value="1"/>
</dbReference>
<feature type="repeat" description="WD" evidence="4">
    <location>
        <begin position="206"/>
        <end position="242"/>
    </location>
</feature>
<dbReference type="InterPro" id="IPR015943">
    <property type="entry name" value="WD40/YVTN_repeat-like_dom_sf"/>
</dbReference>
<keyword evidence="8" id="KW-1185">Reference proteome</keyword>
<reference evidence="7" key="1">
    <citation type="submission" date="2021-06" db="EMBL/GenBank/DDBJ databases">
        <authorList>
            <consortium name="DOE Joint Genome Institute"/>
            <person name="Mondo S.J."/>
            <person name="Amses K.R."/>
            <person name="Simmons D.R."/>
            <person name="Longcore J.E."/>
            <person name="Seto K."/>
            <person name="Alves G.H."/>
            <person name="Bonds A.E."/>
            <person name="Quandt C.A."/>
            <person name="Davis W.J."/>
            <person name="Chang Y."/>
            <person name="Letcher P.M."/>
            <person name="Powell M.J."/>
            <person name="Kuo A."/>
            <person name="Labutti K."/>
            <person name="Pangilinan J."/>
            <person name="Andreopoulos W."/>
            <person name="Tritt A."/>
            <person name="Riley R."/>
            <person name="Hundley H."/>
            <person name="Johnson J."/>
            <person name="Lipzen A."/>
            <person name="Barry K."/>
            <person name="Berbee M.L."/>
            <person name="Buchler N.E."/>
            <person name="Grigoriev I.V."/>
            <person name="Spatafora J.W."/>
            <person name="Stajich J.E."/>
            <person name="James T.Y."/>
        </authorList>
    </citation>
    <scope>NUCLEOTIDE SEQUENCE</scope>
    <source>
        <strain evidence="7">AG</strain>
    </source>
</reference>
<dbReference type="PANTHER" id="PTHR14205:SF15">
    <property type="entry name" value="EARP AND GARP COMPLEX-INTERACTING PROTEIN 1"/>
    <property type="match status" value="1"/>
</dbReference>
<dbReference type="Pfam" id="PF23609">
    <property type="entry name" value="Beta-prop_EIPR1"/>
    <property type="match status" value="1"/>
</dbReference>